<dbReference type="OrthoDB" id="1277691at2759"/>
<keyword evidence="5 6" id="KW-0472">Membrane</keyword>
<sequence length="238" mass="26675">MDSLFGSKPISFSALKDFSKLDQPTIQHLKKVYTCLSLSMLIAAVGSGVHLFTDVLKGGLLSAVATIGLLIALSLTPYDGKNQTKRVGFLMGFAFCTGLGLGPLMDIVMKIDASIIPTAFFYTTLIFFCFTLSALWAKERFYLYLGGWLMSGLSILCFLSLANLFLGARLLFQVELYGGFVLFCFFVAYDTQLIVHKHKQGDKDFVWHSIDLFLDFVQIFRRILIILAQKEDSKKKRN</sequence>
<feature type="transmembrane region" description="Helical" evidence="6">
    <location>
        <begin position="87"/>
        <end position="109"/>
    </location>
</feature>
<dbReference type="GO" id="GO:0033119">
    <property type="term" value="P:negative regulation of RNA splicing"/>
    <property type="evidence" value="ECO:0007669"/>
    <property type="project" value="TreeGrafter"/>
</dbReference>
<evidence type="ECO:0000256" key="6">
    <source>
        <dbReference type="RuleBase" id="RU004379"/>
    </source>
</evidence>
<dbReference type="GO" id="GO:0034620">
    <property type="term" value="P:cellular response to unfolded protein"/>
    <property type="evidence" value="ECO:0007669"/>
    <property type="project" value="TreeGrafter"/>
</dbReference>
<keyword evidence="3 6" id="KW-0812">Transmembrane</keyword>
<feature type="transmembrane region" description="Helical" evidence="6">
    <location>
        <begin position="142"/>
        <end position="164"/>
    </location>
</feature>
<comment type="subcellular location">
    <subcellularLocation>
        <location evidence="1">Membrane</location>
        <topology evidence="1">Multi-pass membrane protein</topology>
    </subcellularLocation>
</comment>
<dbReference type="PANTHER" id="PTHR23291:SF32">
    <property type="entry name" value="BAX INHIBITOR 1"/>
    <property type="match status" value="1"/>
</dbReference>
<comment type="caution">
    <text evidence="7">The sequence shown here is derived from an EMBL/GenBank/DDBJ whole genome shotgun (WGS) entry which is preliminary data.</text>
</comment>
<reference evidence="8" key="1">
    <citation type="journal article" date="2017" name="bioRxiv">
        <title>Comparative analysis of the genomes of Stylophora pistillata and Acropora digitifera provides evidence for extensive differences between species of corals.</title>
        <authorList>
            <person name="Voolstra C.R."/>
            <person name="Li Y."/>
            <person name="Liew Y.J."/>
            <person name="Baumgarten S."/>
            <person name="Zoccola D."/>
            <person name="Flot J.-F."/>
            <person name="Tambutte S."/>
            <person name="Allemand D."/>
            <person name="Aranda M."/>
        </authorList>
    </citation>
    <scope>NUCLEOTIDE SEQUENCE [LARGE SCALE GENOMIC DNA]</scope>
</reference>
<feature type="transmembrane region" description="Helical" evidence="6">
    <location>
        <begin position="170"/>
        <end position="189"/>
    </location>
</feature>
<protein>
    <submittedName>
        <fullName evidence="7">Putative Bax inhibitor 1</fullName>
    </submittedName>
</protein>
<dbReference type="GO" id="GO:0031966">
    <property type="term" value="C:mitochondrial membrane"/>
    <property type="evidence" value="ECO:0007669"/>
    <property type="project" value="TreeGrafter"/>
</dbReference>
<feature type="transmembrane region" description="Helical" evidence="6">
    <location>
        <begin position="115"/>
        <end position="135"/>
    </location>
</feature>
<gene>
    <name evidence="7" type="primary">tmbim6</name>
    <name evidence="7" type="ORF">AWC38_SpisGene17530</name>
</gene>
<keyword evidence="4 6" id="KW-1133">Transmembrane helix</keyword>
<name>A0A2B4RP71_STYPI</name>
<organism evidence="7 8">
    <name type="scientific">Stylophora pistillata</name>
    <name type="common">Smooth cauliflower coral</name>
    <dbReference type="NCBI Taxonomy" id="50429"/>
    <lineage>
        <taxon>Eukaryota</taxon>
        <taxon>Metazoa</taxon>
        <taxon>Cnidaria</taxon>
        <taxon>Anthozoa</taxon>
        <taxon>Hexacorallia</taxon>
        <taxon>Scleractinia</taxon>
        <taxon>Astrocoeniina</taxon>
        <taxon>Pocilloporidae</taxon>
        <taxon>Stylophora</taxon>
    </lineage>
</organism>
<comment type="similarity">
    <text evidence="2 6">Belongs to the BI1 family.</text>
</comment>
<evidence type="ECO:0000256" key="5">
    <source>
        <dbReference type="ARBA" id="ARBA00023136"/>
    </source>
</evidence>
<dbReference type="AlphaFoldDB" id="A0A2B4RP71"/>
<evidence type="ECO:0000256" key="1">
    <source>
        <dbReference type="ARBA" id="ARBA00004141"/>
    </source>
</evidence>
<dbReference type="STRING" id="50429.A0A2B4RP71"/>
<dbReference type="Proteomes" id="UP000225706">
    <property type="component" value="Unassembled WGS sequence"/>
</dbReference>
<evidence type="ECO:0000313" key="8">
    <source>
        <dbReference type="Proteomes" id="UP000225706"/>
    </source>
</evidence>
<dbReference type="CDD" id="cd10430">
    <property type="entry name" value="BI-1"/>
    <property type="match status" value="1"/>
</dbReference>
<dbReference type="EMBL" id="LSMT01000429">
    <property type="protein sequence ID" value="PFX18128.1"/>
    <property type="molecule type" value="Genomic_DNA"/>
</dbReference>
<accession>A0A2B4RP71</accession>
<evidence type="ECO:0000313" key="7">
    <source>
        <dbReference type="EMBL" id="PFX18128.1"/>
    </source>
</evidence>
<feature type="transmembrane region" description="Helical" evidence="6">
    <location>
        <begin position="32"/>
        <end position="52"/>
    </location>
</feature>
<dbReference type="GO" id="GO:2001234">
    <property type="term" value="P:negative regulation of apoptotic signaling pathway"/>
    <property type="evidence" value="ECO:0007669"/>
    <property type="project" value="TreeGrafter"/>
</dbReference>
<dbReference type="Pfam" id="PF01027">
    <property type="entry name" value="Bax1-I"/>
    <property type="match status" value="1"/>
</dbReference>
<evidence type="ECO:0000256" key="4">
    <source>
        <dbReference type="ARBA" id="ARBA00022989"/>
    </source>
</evidence>
<keyword evidence="8" id="KW-1185">Reference proteome</keyword>
<dbReference type="PANTHER" id="PTHR23291">
    <property type="entry name" value="BAX INHIBITOR-RELATED"/>
    <property type="match status" value="1"/>
</dbReference>
<dbReference type="GO" id="GO:0019899">
    <property type="term" value="F:enzyme binding"/>
    <property type="evidence" value="ECO:0007669"/>
    <property type="project" value="TreeGrafter"/>
</dbReference>
<evidence type="ECO:0000256" key="3">
    <source>
        <dbReference type="ARBA" id="ARBA00022692"/>
    </source>
</evidence>
<evidence type="ECO:0000256" key="2">
    <source>
        <dbReference type="ARBA" id="ARBA00010350"/>
    </source>
</evidence>
<proteinExistence type="inferred from homology"/>
<dbReference type="InterPro" id="IPR006214">
    <property type="entry name" value="Bax_inhibitor_1-related"/>
</dbReference>
<feature type="transmembrane region" description="Helical" evidence="6">
    <location>
        <begin position="58"/>
        <end position="75"/>
    </location>
</feature>